<keyword evidence="3" id="KW-1185">Reference proteome</keyword>
<dbReference type="Gene3D" id="3.10.310.10">
    <property type="entry name" value="Diaminopimelate Epimerase, Chain A, domain 1"/>
    <property type="match status" value="2"/>
</dbReference>
<dbReference type="SUPFAM" id="SSF54506">
    <property type="entry name" value="Diaminopimelate epimerase-like"/>
    <property type="match status" value="1"/>
</dbReference>
<protein>
    <submittedName>
        <fullName evidence="2">PhzF family phenazine biosynthesis protein</fullName>
    </submittedName>
</protein>
<dbReference type="PIRSF" id="PIRSF016184">
    <property type="entry name" value="PhzC_PhzF"/>
    <property type="match status" value="1"/>
</dbReference>
<gene>
    <name evidence="2" type="ORF">H8L47_20365</name>
</gene>
<dbReference type="EMBL" id="JACOFX010000013">
    <property type="protein sequence ID" value="MBC3909926.1"/>
    <property type="molecule type" value="Genomic_DNA"/>
</dbReference>
<reference evidence="2 3" key="1">
    <citation type="submission" date="2020-08" db="EMBL/GenBank/DDBJ databases">
        <title>Novel species isolated from subtropical streams in China.</title>
        <authorList>
            <person name="Lu H."/>
        </authorList>
    </citation>
    <scope>NUCLEOTIDE SEQUENCE [LARGE SCALE GENOMIC DNA]</scope>
    <source>
        <strain evidence="2 3">NL8W</strain>
    </source>
</reference>
<dbReference type="NCBIfam" id="TIGR00654">
    <property type="entry name" value="PhzF_family"/>
    <property type="match status" value="1"/>
</dbReference>
<dbReference type="Pfam" id="PF02567">
    <property type="entry name" value="PhzC-PhzF"/>
    <property type="match status" value="1"/>
</dbReference>
<proteinExistence type="inferred from homology"/>
<dbReference type="RefSeq" id="WP_186955442.1">
    <property type="nucleotide sequence ID" value="NZ_JACOFX010000013.1"/>
</dbReference>
<dbReference type="PANTHER" id="PTHR13774">
    <property type="entry name" value="PHENAZINE BIOSYNTHESIS PROTEIN"/>
    <property type="match status" value="1"/>
</dbReference>
<name>A0ABR6ZEC0_9BURK</name>
<evidence type="ECO:0000313" key="3">
    <source>
        <dbReference type="Proteomes" id="UP000646911"/>
    </source>
</evidence>
<comment type="similarity">
    <text evidence="1">Belongs to the PhzF family.</text>
</comment>
<evidence type="ECO:0000313" key="2">
    <source>
        <dbReference type="EMBL" id="MBC3909926.1"/>
    </source>
</evidence>
<dbReference type="PANTHER" id="PTHR13774:SF32">
    <property type="entry name" value="ANTISENSE-ENHANCING SEQUENCE 1"/>
    <property type="match status" value="1"/>
</dbReference>
<comment type="caution">
    <text evidence="2">The sequence shown here is derived from an EMBL/GenBank/DDBJ whole genome shotgun (WGS) entry which is preliminary data.</text>
</comment>
<dbReference type="Proteomes" id="UP000646911">
    <property type="component" value="Unassembled WGS sequence"/>
</dbReference>
<dbReference type="InterPro" id="IPR003719">
    <property type="entry name" value="Phenazine_PhzF-like"/>
</dbReference>
<accession>A0ABR6ZEC0</accession>
<organism evidence="2 3">
    <name type="scientific">Undibacterium umbellatum</name>
    <dbReference type="NCBI Taxonomy" id="2762300"/>
    <lineage>
        <taxon>Bacteria</taxon>
        <taxon>Pseudomonadati</taxon>
        <taxon>Pseudomonadota</taxon>
        <taxon>Betaproteobacteria</taxon>
        <taxon>Burkholderiales</taxon>
        <taxon>Oxalobacteraceae</taxon>
        <taxon>Undibacterium</taxon>
    </lineage>
</organism>
<sequence>MRQYAFRIVNVFAGQTLAGNPLCVFENASGMSDEEMQALALQFNLSETTFILPSEVATARMRIFTPDTEMAFAGHPSLGSAHVVSVLNQGRQHLNLECKGGIIPLIFNDNRWTLTTPTKPGPHVQASNLAIGDVAAMLGLDEDDILSVPVWVNTGSRQLLVPLKSSAAVGRAQPDAAKLSLWPANQLGRKSAYVFAPDATNDVGTGRSEIKVRYFFARQGGGFAEDPGTGSACANLGAWLVEQGHALPASLVVNQGEYVRRPCQLYLDIDVDKKIHVGGNVIEIAQGTLQI</sequence>
<evidence type="ECO:0000256" key="1">
    <source>
        <dbReference type="ARBA" id="ARBA00008270"/>
    </source>
</evidence>